<dbReference type="AlphaFoldDB" id="A0A4V1C6C5"/>
<protein>
    <submittedName>
        <fullName evidence="2">Uncharacterized protein</fullName>
    </submittedName>
</protein>
<feature type="region of interest" description="Disordered" evidence="1">
    <location>
        <begin position="1"/>
        <end position="46"/>
    </location>
</feature>
<dbReference type="EMBL" id="CP034206">
    <property type="protein sequence ID" value="QBZ59405.1"/>
    <property type="molecule type" value="Genomic_DNA"/>
</dbReference>
<name>A0A4V1C6C5_PYROR</name>
<gene>
    <name evidence="2" type="ORF">PoMZ_04366</name>
</gene>
<feature type="region of interest" description="Disordered" evidence="1">
    <location>
        <begin position="98"/>
        <end position="126"/>
    </location>
</feature>
<evidence type="ECO:0000313" key="2">
    <source>
        <dbReference type="EMBL" id="QBZ59405.1"/>
    </source>
</evidence>
<organism evidence="2 3">
    <name type="scientific">Pyricularia oryzae</name>
    <name type="common">Rice blast fungus</name>
    <name type="synonym">Magnaporthe oryzae</name>
    <dbReference type="NCBI Taxonomy" id="318829"/>
    <lineage>
        <taxon>Eukaryota</taxon>
        <taxon>Fungi</taxon>
        <taxon>Dikarya</taxon>
        <taxon>Ascomycota</taxon>
        <taxon>Pezizomycotina</taxon>
        <taxon>Sordariomycetes</taxon>
        <taxon>Sordariomycetidae</taxon>
        <taxon>Magnaporthales</taxon>
        <taxon>Pyriculariaceae</taxon>
        <taxon>Pyricularia</taxon>
    </lineage>
</organism>
<evidence type="ECO:0000256" key="1">
    <source>
        <dbReference type="SAM" id="MobiDB-lite"/>
    </source>
</evidence>
<sequence length="126" mass="13579">MHDRLNPWSREESRCSHGSLQSCSGKEFGESSRSEGSGEKGLPAWHGLASEAKENWQRPGNGMPALDPSNAGADLVGLVGAIFSFCFARTNDIASMTQPVRHKEASAGKKKEGSSMTGPRLSWFRA</sequence>
<accession>A0A4V1C6C5</accession>
<feature type="compositionally biased region" description="Basic and acidic residues" evidence="1">
    <location>
        <begin position="27"/>
        <end position="38"/>
    </location>
</feature>
<feature type="compositionally biased region" description="Basic and acidic residues" evidence="1">
    <location>
        <begin position="1"/>
        <end position="15"/>
    </location>
</feature>
<evidence type="ECO:0000313" key="3">
    <source>
        <dbReference type="Proteomes" id="UP000294847"/>
    </source>
</evidence>
<feature type="compositionally biased region" description="Basic and acidic residues" evidence="1">
    <location>
        <begin position="101"/>
        <end position="113"/>
    </location>
</feature>
<reference evidence="2 3" key="1">
    <citation type="journal article" date="2019" name="Mol. Biol. Evol.">
        <title>Blast fungal genomes show frequent chromosomal changes, gene gains and losses, and effector gene turnover.</title>
        <authorList>
            <person name="Gomez Luciano L.B."/>
            <person name="Jason Tsai I."/>
            <person name="Chuma I."/>
            <person name="Tosa Y."/>
            <person name="Chen Y.H."/>
            <person name="Li J.Y."/>
            <person name="Li M.Y."/>
            <person name="Jade Lu M.Y."/>
            <person name="Nakayashiki H."/>
            <person name="Li W.H."/>
        </authorList>
    </citation>
    <scope>NUCLEOTIDE SEQUENCE [LARGE SCALE GENOMIC DNA]</scope>
    <source>
        <strain evidence="2">MZ5-1-6</strain>
    </source>
</reference>
<dbReference type="Proteomes" id="UP000294847">
    <property type="component" value="Chromosome 3"/>
</dbReference>
<proteinExistence type="predicted"/>